<dbReference type="CDD" id="cd00009">
    <property type="entry name" value="AAA"/>
    <property type="match status" value="1"/>
</dbReference>
<dbReference type="InterPro" id="IPR027417">
    <property type="entry name" value="P-loop_NTPase"/>
</dbReference>
<keyword evidence="3" id="KW-0067">ATP-binding</keyword>
<evidence type="ECO:0000256" key="3">
    <source>
        <dbReference type="ARBA" id="ARBA00022840"/>
    </source>
</evidence>
<dbReference type="HOGENOM" id="CLU_000445_8_1_9"/>
<dbReference type="Pfam" id="PF00158">
    <property type="entry name" value="Sigma54_activat"/>
    <property type="match status" value="1"/>
</dbReference>
<gene>
    <name evidence="12" type="ordered locus">Desca_0143</name>
</gene>
<keyword evidence="4" id="KW-0805">Transcription regulation</keyword>
<dbReference type="Gene3D" id="1.10.8.60">
    <property type="match status" value="1"/>
</dbReference>
<dbReference type="PROSITE" id="PS50045">
    <property type="entry name" value="SIGMA54_INTERACT_4"/>
    <property type="match status" value="1"/>
</dbReference>
<evidence type="ECO:0000313" key="13">
    <source>
        <dbReference type="Proteomes" id="UP000009226"/>
    </source>
</evidence>
<dbReference type="Gene3D" id="3.30.450.20">
    <property type="entry name" value="PAS domain"/>
    <property type="match status" value="1"/>
</dbReference>
<dbReference type="InterPro" id="IPR025662">
    <property type="entry name" value="Sigma_54_int_dom_ATP-bd_1"/>
</dbReference>
<dbReference type="SUPFAM" id="SSF46689">
    <property type="entry name" value="Homeodomain-like"/>
    <property type="match status" value="1"/>
</dbReference>
<dbReference type="Gene3D" id="3.10.580.10">
    <property type="entry name" value="CBS-domain"/>
    <property type="match status" value="1"/>
</dbReference>
<dbReference type="PANTHER" id="PTHR32071:SF57">
    <property type="entry name" value="C4-DICARBOXYLATE TRANSPORT TRANSCRIPTIONAL REGULATORY PROTEIN DCTD"/>
    <property type="match status" value="1"/>
</dbReference>
<reference evidence="12" key="1">
    <citation type="submission" date="2011-05" db="EMBL/GenBank/DDBJ databases">
        <title>Complete sequence of Desulfotomaculum carboxydivorans CO-1-SRB.</title>
        <authorList>
            <consortium name="US DOE Joint Genome Institute"/>
            <person name="Lucas S."/>
            <person name="Han J."/>
            <person name="Lapidus A."/>
            <person name="Cheng J.-F."/>
            <person name="Goodwin L."/>
            <person name="Pitluck S."/>
            <person name="Peters L."/>
            <person name="Mikhailova N."/>
            <person name="Lu M."/>
            <person name="Han C."/>
            <person name="Tapia R."/>
            <person name="Land M."/>
            <person name="Hauser L."/>
            <person name="Kyrpides N."/>
            <person name="Ivanova N."/>
            <person name="Pagani I."/>
            <person name="Stams A."/>
            <person name="Plugge C."/>
            <person name="Muyzer G."/>
            <person name="Kuever J."/>
            <person name="Parshina S."/>
            <person name="Ivanova A."/>
            <person name="Nazina T."/>
            <person name="Woyke T."/>
        </authorList>
    </citation>
    <scope>NUCLEOTIDE SEQUENCE [LARGE SCALE GENOMIC DNA]</scope>
    <source>
        <strain evidence="12">CO-1-SRB</strain>
    </source>
</reference>
<keyword evidence="1" id="KW-0547">Nucleotide-binding</keyword>
<dbReference type="InterPro" id="IPR000014">
    <property type="entry name" value="PAS"/>
</dbReference>
<feature type="domain" description="CBS" evidence="11">
    <location>
        <begin position="7"/>
        <end position="63"/>
    </location>
</feature>
<dbReference type="Pfam" id="PF13426">
    <property type="entry name" value="PAS_9"/>
    <property type="match status" value="1"/>
</dbReference>
<dbReference type="InterPro" id="IPR003593">
    <property type="entry name" value="AAA+_ATPase"/>
</dbReference>
<evidence type="ECO:0000256" key="6">
    <source>
        <dbReference type="ARBA" id="ARBA00023163"/>
    </source>
</evidence>
<evidence type="ECO:0000259" key="11">
    <source>
        <dbReference type="PROSITE" id="PS51371"/>
    </source>
</evidence>
<keyword evidence="5" id="KW-0238">DNA-binding</keyword>
<evidence type="ECO:0000256" key="7">
    <source>
        <dbReference type="ARBA" id="ARBA00029500"/>
    </source>
</evidence>
<keyword evidence="13" id="KW-1185">Reference proteome</keyword>
<dbReference type="PROSITE" id="PS00676">
    <property type="entry name" value="SIGMA54_INTERACT_2"/>
    <property type="match status" value="1"/>
</dbReference>
<dbReference type="InterPro" id="IPR000700">
    <property type="entry name" value="PAS-assoc_C"/>
</dbReference>
<dbReference type="EMBL" id="CP002736">
    <property type="protein sequence ID" value="AEF93047.1"/>
    <property type="molecule type" value="Genomic_DNA"/>
</dbReference>
<dbReference type="InterPro" id="IPR025943">
    <property type="entry name" value="Sigma_54_int_dom_ATP-bd_2"/>
</dbReference>
<evidence type="ECO:0000256" key="8">
    <source>
        <dbReference type="PROSITE-ProRule" id="PRU00703"/>
    </source>
</evidence>
<dbReference type="SMART" id="SM00116">
    <property type="entry name" value="CBS"/>
    <property type="match status" value="1"/>
</dbReference>
<evidence type="ECO:0000256" key="4">
    <source>
        <dbReference type="ARBA" id="ARBA00023015"/>
    </source>
</evidence>
<dbReference type="InterPro" id="IPR000644">
    <property type="entry name" value="CBS_dom"/>
</dbReference>
<dbReference type="CDD" id="cd00130">
    <property type="entry name" value="PAS"/>
    <property type="match status" value="1"/>
</dbReference>
<dbReference type="NCBIfam" id="TIGR00229">
    <property type="entry name" value="sensory_box"/>
    <property type="match status" value="1"/>
</dbReference>
<dbReference type="PROSITE" id="PS51371">
    <property type="entry name" value="CBS"/>
    <property type="match status" value="1"/>
</dbReference>
<keyword evidence="8" id="KW-0129">CBS domain</keyword>
<evidence type="ECO:0000256" key="1">
    <source>
        <dbReference type="ARBA" id="ARBA00022741"/>
    </source>
</evidence>
<keyword evidence="6" id="KW-0804">Transcription</keyword>
<sequence length="582" mass="65792">MKVKQVMLENPHTLHRSNTLKDASELYKKNKVNCAPVVDDNKNVVGILTVFRVLEALQSGATFATRVDQVMDTDLRIIDEDTRFSDICHLPIDRLLIFNKQKQLTGVLTRIGLINKVHRALENTENKLAIAFKLNKELKGIIEAAYDGIMVVNNQGLVQMVNSSYFRIHSTTYDPAGHQIDRLDIEEREQILQVFQEVLTKGQVSSTRYQGKQQRELAITASPILDENNNLTRVLITFRDLTELNQLKLQSARAIQELKSLRAREQKDLVYNSRAMERVVNEALRVSGVDSTVLITGESGVGKEVIARTIHRNSQRSEGPFIQINCGAIPDHLLESELFGYEKGAFTGANKEGKPGMMELANGGTMLLDEVGDLPLNLQVKLLRALQEQEIYRIGGQVPIKLNVRILAATNKDLEKMVKEKKFREDLFYRLNVVPIHIPPLRERKSDILPLAMHFLDKFNDKYKMNKHFSSEVCHLLEAYHWPGNIRELANLVERLVIMSNHDIINTDDLPGYLLTGKPTVPIRVAIDQIVPLKDAREVVETELIIKALREYGSLRRAGDALGIAHSTLLRKARSLGISVTD</sequence>
<dbReference type="InterPro" id="IPR030828">
    <property type="entry name" value="HTH_TyrR"/>
</dbReference>
<dbReference type="GO" id="GO:0006355">
    <property type="term" value="P:regulation of DNA-templated transcription"/>
    <property type="evidence" value="ECO:0007669"/>
    <property type="project" value="InterPro"/>
</dbReference>
<dbReference type="PANTHER" id="PTHR32071">
    <property type="entry name" value="TRANSCRIPTIONAL REGULATORY PROTEIN"/>
    <property type="match status" value="1"/>
</dbReference>
<dbReference type="InterPro" id="IPR046342">
    <property type="entry name" value="CBS_dom_sf"/>
</dbReference>
<dbReference type="SMART" id="SM00382">
    <property type="entry name" value="AAA"/>
    <property type="match status" value="1"/>
</dbReference>
<feature type="domain" description="PAC" evidence="10">
    <location>
        <begin position="200"/>
        <end position="253"/>
    </location>
</feature>
<evidence type="ECO:0000256" key="5">
    <source>
        <dbReference type="ARBA" id="ARBA00023125"/>
    </source>
</evidence>
<evidence type="ECO:0000256" key="2">
    <source>
        <dbReference type="ARBA" id="ARBA00022797"/>
    </source>
</evidence>
<accession>F6B528</accession>
<dbReference type="Gene3D" id="1.10.10.60">
    <property type="entry name" value="Homeodomain-like"/>
    <property type="match status" value="1"/>
</dbReference>
<keyword evidence="2" id="KW-0058">Aromatic hydrocarbons catabolism</keyword>
<dbReference type="RefSeq" id="WP_003544988.1">
    <property type="nucleotide sequence ID" value="NC_015565.1"/>
</dbReference>
<dbReference type="InterPro" id="IPR025944">
    <property type="entry name" value="Sigma_54_int_dom_CS"/>
</dbReference>
<dbReference type="InterPro" id="IPR009057">
    <property type="entry name" value="Homeodomain-like_sf"/>
</dbReference>
<dbReference type="STRING" id="868595.Desca_0143"/>
<evidence type="ECO:0000313" key="12">
    <source>
        <dbReference type="EMBL" id="AEF93047.1"/>
    </source>
</evidence>
<dbReference type="InterPro" id="IPR002078">
    <property type="entry name" value="Sigma_54_int"/>
</dbReference>
<dbReference type="AlphaFoldDB" id="F6B528"/>
<evidence type="ECO:0000259" key="9">
    <source>
        <dbReference type="PROSITE" id="PS50045"/>
    </source>
</evidence>
<protein>
    <recommendedName>
        <fullName evidence="7">HTH-type transcriptional regulatory protein TyrR</fullName>
    </recommendedName>
</protein>
<dbReference type="GO" id="GO:0005524">
    <property type="term" value="F:ATP binding"/>
    <property type="evidence" value="ECO:0007669"/>
    <property type="project" value="UniProtKB-KW"/>
</dbReference>
<name>F6B528_DESCC</name>
<dbReference type="SUPFAM" id="SSF55785">
    <property type="entry name" value="PYP-like sensor domain (PAS domain)"/>
    <property type="match status" value="1"/>
</dbReference>
<proteinExistence type="predicted"/>
<dbReference type="SUPFAM" id="SSF52540">
    <property type="entry name" value="P-loop containing nucleoside triphosphate hydrolases"/>
    <property type="match status" value="1"/>
</dbReference>
<dbReference type="GO" id="GO:0003677">
    <property type="term" value="F:DNA binding"/>
    <property type="evidence" value="ECO:0007669"/>
    <property type="project" value="UniProtKB-KW"/>
</dbReference>
<dbReference type="CDD" id="cd02205">
    <property type="entry name" value="CBS_pair_SF"/>
    <property type="match status" value="1"/>
</dbReference>
<dbReference type="PROSITE" id="PS00688">
    <property type="entry name" value="SIGMA54_INTERACT_3"/>
    <property type="match status" value="1"/>
</dbReference>
<dbReference type="Pfam" id="PF00571">
    <property type="entry name" value="CBS"/>
    <property type="match status" value="1"/>
</dbReference>
<dbReference type="Pfam" id="PF25601">
    <property type="entry name" value="AAA_lid_14"/>
    <property type="match status" value="1"/>
</dbReference>
<dbReference type="InterPro" id="IPR035965">
    <property type="entry name" value="PAS-like_dom_sf"/>
</dbReference>
<dbReference type="Gene3D" id="3.40.50.300">
    <property type="entry name" value="P-loop containing nucleotide triphosphate hydrolases"/>
    <property type="match status" value="1"/>
</dbReference>
<dbReference type="KEGG" id="dca:Desca_0143"/>
<dbReference type="FunFam" id="3.40.50.300:FF:000006">
    <property type="entry name" value="DNA-binding transcriptional regulator NtrC"/>
    <property type="match status" value="1"/>
</dbReference>
<dbReference type="PROSITE" id="PS50113">
    <property type="entry name" value="PAC"/>
    <property type="match status" value="1"/>
</dbReference>
<feature type="domain" description="Sigma-54 factor interaction" evidence="9">
    <location>
        <begin position="269"/>
        <end position="498"/>
    </location>
</feature>
<dbReference type="eggNOG" id="COG3829">
    <property type="taxonomic scope" value="Bacteria"/>
</dbReference>
<dbReference type="Pfam" id="PF18024">
    <property type="entry name" value="HTH_50"/>
    <property type="match status" value="1"/>
</dbReference>
<dbReference type="Proteomes" id="UP000009226">
    <property type="component" value="Chromosome"/>
</dbReference>
<organism evidence="12 13">
    <name type="scientific">Desulfotomaculum nigrificans (strain DSM 14880 / VKM B-2319 / CO-1-SRB)</name>
    <name type="common">Desulfotomaculum carboxydivorans</name>
    <dbReference type="NCBI Taxonomy" id="868595"/>
    <lineage>
        <taxon>Bacteria</taxon>
        <taxon>Bacillati</taxon>
        <taxon>Bacillota</taxon>
        <taxon>Clostridia</taxon>
        <taxon>Eubacteriales</taxon>
        <taxon>Desulfotomaculaceae</taxon>
        <taxon>Desulfotomaculum</taxon>
    </lineage>
</organism>
<dbReference type="SUPFAM" id="SSF54631">
    <property type="entry name" value="CBS-domain pair"/>
    <property type="match status" value="1"/>
</dbReference>
<evidence type="ECO:0000259" key="10">
    <source>
        <dbReference type="PROSITE" id="PS50113"/>
    </source>
</evidence>
<dbReference type="InterPro" id="IPR058031">
    <property type="entry name" value="AAA_lid_NorR"/>
</dbReference>
<dbReference type="PROSITE" id="PS00675">
    <property type="entry name" value="SIGMA54_INTERACT_1"/>
    <property type="match status" value="1"/>
</dbReference>